<name>A0A7G8BD01_9BACT</name>
<dbReference type="Proteomes" id="UP000515312">
    <property type="component" value="Chromosome"/>
</dbReference>
<keyword evidence="3" id="KW-1185">Reference proteome</keyword>
<dbReference type="KEGG" id="adin:H7849_14755"/>
<dbReference type="AlphaFoldDB" id="A0A7G8BD01"/>
<proteinExistence type="predicted"/>
<protein>
    <submittedName>
        <fullName evidence="2">Uncharacterized protein</fullName>
    </submittedName>
</protein>
<feature type="chain" id="PRO_5028986527" evidence="1">
    <location>
        <begin position="18"/>
        <end position="167"/>
    </location>
</feature>
<feature type="signal peptide" evidence="1">
    <location>
        <begin position="1"/>
        <end position="17"/>
    </location>
</feature>
<dbReference type="EMBL" id="CP060394">
    <property type="protein sequence ID" value="QNI30421.1"/>
    <property type="molecule type" value="Genomic_DNA"/>
</dbReference>
<evidence type="ECO:0000256" key="1">
    <source>
        <dbReference type="SAM" id="SignalP"/>
    </source>
</evidence>
<accession>A0A7G8BD01</accession>
<keyword evidence="1" id="KW-0732">Signal</keyword>
<dbReference type="RefSeq" id="WP_186740303.1">
    <property type="nucleotide sequence ID" value="NZ_CP060394.1"/>
</dbReference>
<evidence type="ECO:0000313" key="3">
    <source>
        <dbReference type="Proteomes" id="UP000515312"/>
    </source>
</evidence>
<sequence>MKFVTLALIGLSAIAAAAQNNTTQKADLNQRNPEISNLQIGCPVAFTEVALKTQARYMPVQYEAGPDNSLAFEYKNKSGKKVESILVRVELTVKRNIYDLDATTITRYMTLTEDSSQVLPLNLITYAVGPVTLEQVTYTDGDTWTPGTNKNCRYLSQRSTEQIGSAK</sequence>
<evidence type="ECO:0000313" key="2">
    <source>
        <dbReference type="EMBL" id="QNI30421.1"/>
    </source>
</evidence>
<organism evidence="2 3">
    <name type="scientific">Alloacidobacterium dinghuense</name>
    <dbReference type="NCBI Taxonomy" id="2763107"/>
    <lineage>
        <taxon>Bacteria</taxon>
        <taxon>Pseudomonadati</taxon>
        <taxon>Acidobacteriota</taxon>
        <taxon>Terriglobia</taxon>
        <taxon>Terriglobales</taxon>
        <taxon>Acidobacteriaceae</taxon>
        <taxon>Alloacidobacterium</taxon>
    </lineage>
</organism>
<reference evidence="2 3" key="1">
    <citation type="submission" date="2020-08" db="EMBL/GenBank/DDBJ databases">
        <title>Edaphobacter telluris sp. nov. and Acidobacterium dinghuensis sp. nov., two acidobacteria isolated from forest soil.</title>
        <authorList>
            <person name="Fu J."/>
            <person name="Qiu L."/>
        </authorList>
    </citation>
    <scope>NUCLEOTIDE SEQUENCE [LARGE SCALE GENOMIC DNA]</scope>
    <source>
        <strain evidence="2">4Y35</strain>
    </source>
</reference>
<gene>
    <name evidence="2" type="ORF">H7849_14755</name>
</gene>